<evidence type="ECO:0000313" key="2">
    <source>
        <dbReference type="EMBL" id="MBE1496306.1"/>
    </source>
</evidence>
<evidence type="ECO:0000256" key="1">
    <source>
        <dbReference type="SAM" id="Phobius"/>
    </source>
</evidence>
<dbReference type="InterPro" id="IPR001646">
    <property type="entry name" value="5peptide_repeat"/>
</dbReference>
<dbReference type="SUPFAM" id="SSF141571">
    <property type="entry name" value="Pentapeptide repeat-like"/>
    <property type="match status" value="1"/>
</dbReference>
<comment type="caution">
    <text evidence="2">The sequence shown here is derived from an EMBL/GenBank/DDBJ whole genome shotgun (WGS) entry which is preliminary data.</text>
</comment>
<name>A0ABR9HZE2_9PSEU</name>
<dbReference type="InterPro" id="IPR051082">
    <property type="entry name" value="Pentapeptide-BTB/POZ_domain"/>
</dbReference>
<proteinExistence type="predicted"/>
<dbReference type="Proteomes" id="UP000631670">
    <property type="component" value="Unassembled WGS sequence"/>
</dbReference>
<feature type="transmembrane region" description="Helical" evidence="1">
    <location>
        <begin position="53"/>
        <end position="72"/>
    </location>
</feature>
<keyword evidence="1" id="KW-0812">Transmembrane</keyword>
<accession>A0ABR9HZE2</accession>
<dbReference type="Pfam" id="PF13576">
    <property type="entry name" value="Pentapeptide_3"/>
    <property type="match status" value="2"/>
</dbReference>
<dbReference type="PANTHER" id="PTHR14136">
    <property type="entry name" value="BTB_POZ DOMAIN-CONTAINING PROTEIN KCTD9"/>
    <property type="match status" value="1"/>
</dbReference>
<keyword evidence="3" id="KW-1185">Reference proteome</keyword>
<keyword evidence="1" id="KW-1133">Transmembrane helix</keyword>
<evidence type="ECO:0000313" key="3">
    <source>
        <dbReference type="Proteomes" id="UP000631670"/>
    </source>
</evidence>
<dbReference type="RefSeq" id="WP_143265163.1">
    <property type="nucleotide sequence ID" value="NZ_JADBEG010000001.1"/>
</dbReference>
<organism evidence="2 3">
    <name type="scientific">Amycolatopsis lexingtonensis</name>
    <dbReference type="NCBI Taxonomy" id="218822"/>
    <lineage>
        <taxon>Bacteria</taxon>
        <taxon>Bacillati</taxon>
        <taxon>Actinomycetota</taxon>
        <taxon>Actinomycetes</taxon>
        <taxon>Pseudonocardiales</taxon>
        <taxon>Pseudonocardiaceae</taxon>
        <taxon>Amycolatopsis</taxon>
    </lineage>
</organism>
<feature type="transmembrane region" description="Helical" evidence="1">
    <location>
        <begin position="84"/>
        <end position="111"/>
    </location>
</feature>
<dbReference type="Gene3D" id="2.160.20.80">
    <property type="entry name" value="E3 ubiquitin-protein ligase SopA"/>
    <property type="match status" value="2"/>
</dbReference>
<gene>
    <name evidence="2" type="ORF">H4696_003406</name>
</gene>
<protein>
    <submittedName>
        <fullName evidence="2">Uncharacterized protein YjbI with pentapeptide repeats</fullName>
    </submittedName>
</protein>
<sequence>MTKRKLMLFGSVGRGWAPARGPLVLSGVALLAGMVVLFEWVDWPALGDWARPLAVPLSLFAVATGGLAVAVARRRDEQAPRTRPVGMSWWVVVAAAVVVAAVGWAATSWLLGEANRAGDADKRAAARVEAIKTGLGVGAGTTGIFALLLAVRRQQHNESDATEKNVTELYTKAADQLGSEEAPVRLAGLYALERLAHNNPGQRQSIVNVICAYLRMPFTSPDAQPPAVADEAQFKEHHRRVQEREVRLAAQRIITEHLNPEERRPFWPDIDLDLTNAHLIDFTLENCRARSACFDSTTFVGNVFFSYANFTGPARFNVATFTGRATFFGVRFTGAWFRGANFTRSVQFNGANFTSDALFNGANFTGDALFDGANFTRGATFNGATFTGNALFSGAHFSGVGFSGAAFTGNALFSNATFTSGAYFRSTTFTGETRFDDATFSGETRFDGATFIGETRFDDATLTGGASFDGATFVGDVQFCGAKYKAHERIAEIIEEDPVGRLAAAEVDAAEVRRHDSIGGFGNVTVVGGATFARVTLLDSQERRRAVLRATLRGCIASCSAIVDRQHFRTVMSEQPAPAANRVLGDLMRSASRALKAFRGRSTD</sequence>
<feature type="transmembrane region" description="Helical" evidence="1">
    <location>
        <begin position="21"/>
        <end position="41"/>
    </location>
</feature>
<dbReference type="PANTHER" id="PTHR14136:SF17">
    <property type="entry name" value="BTB_POZ DOMAIN-CONTAINING PROTEIN KCTD9"/>
    <property type="match status" value="1"/>
</dbReference>
<dbReference type="EMBL" id="JADBEG010000001">
    <property type="protein sequence ID" value="MBE1496306.1"/>
    <property type="molecule type" value="Genomic_DNA"/>
</dbReference>
<reference evidence="2 3" key="1">
    <citation type="submission" date="2020-10" db="EMBL/GenBank/DDBJ databases">
        <title>Sequencing the genomes of 1000 actinobacteria strains.</title>
        <authorList>
            <person name="Klenk H.-P."/>
        </authorList>
    </citation>
    <scope>NUCLEOTIDE SEQUENCE [LARGE SCALE GENOMIC DNA]</scope>
    <source>
        <strain evidence="2 3">DSM 44653</strain>
    </source>
</reference>
<keyword evidence="1" id="KW-0472">Membrane</keyword>